<evidence type="ECO:0000313" key="4">
    <source>
        <dbReference type="EMBL" id="ANP74686.1"/>
    </source>
</evidence>
<dbReference type="PATRIC" id="fig|670052.7.peg.3876"/>
<evidence type="ECO:0000313" key="5">
    <source>
        <dbReference type="Proteomes" id="UP000092582"/>
    </source>
</evidence>
<sequence length="57" mass="5987">MSGSDKIENAAQDLAGKAKEAFGKATNDDSKVAEGKSDQTQADLKKAGENVKDAFKK</sequence>
<feature type="region of interest" description="Disordered" evidence="2">
    <location>
        <begin position="18"/>
        <end position="57"/>
    </location>
</feature>
<dbReference type="AlphaFoldDB" id="A0A1B1BQ70"/>
<dbReference type="Gene3D" id="1.10.1470.10">
    <property type="entry name" value="YjbJ"/>
    <property type="match status" value="1"/>
</dbReference>
<dbReference type="EMBL" id="CP016282">
    <property type="protein sequence ID" value="ANP74686.1"/>
    <property type="molecule type" value="Genomic_DNA"/>
</dbReference>
<evidence type="ECO:0000256" key="2">
    <source>
        <dbReference type="SAM" id="MobiDB-lite"/>
    </source>
</evidence>
<dbReference type="Proteomes" id="UP000092582">
    <property type="component" value="Chromosome 1"/>
</dbReference>
<dbReference type="InterPro" id="IPR036629">
    <property type="entry name" value="YjbJ_sf"/>
</dbReference>
<dbReference type="KEGG" id="cart:PA27867_3771"/>
<comment type="similarity">
    <text evidence="1">Belongs to the UPF0337 (CsbD) family.</text>
</comment>
<dbReference type="STRING" id="670052.PA27867_3771"/>
<name>A0A1B1BQ70_9MICO</name>
<keyword evidence="5" id="KW-1185">Reference proteome</keyword>
<organism evidence="4 5">
    <name type="scientific">Cryobacterium arcticum</name>
    <dbReference type="NCBI Taxonomy" id="670052"/>
    <lineage>
        <taxon>Bacteria</taxon>
        <taxon>Bacillati</taxon>
        <taxon>Actinomycetota</taxon>
        <taxon>Actinomycetes</taxon>
        <taxon>Micrococcales</taxon>
        <taxon>Microbacteriaceae</taxon>
        <taxon>Cryobacterium</taxon>
    </lineage>
</organism>
<evidence type="ECO:0000259" key="3">
    <source>
        <dbReference type="Pfam" id="PF05532"/>
    </source>
</evidence>
<gene>
    <name evidence="4" type="ORF">PA27867_3771</name>
</gene>
<dbReference type="SUPFAM" id="SSF69047">
    <property type="entry name" value="Hypothetical protein YjbJ"/>
    <property type="match status" value="1"/>
</dbReference>
<proteinExistence type="inferred from homology"/>
<evidence type="ECO:0000256" key="1">
    <source>
        <dbReference type="ARBA" id="ARBA00009129"/>
    </source>
</evidence>
<feature type="domain" description="CsbD-like" evidence="3">
    <location>
        <begin position="5"/>
        <end position="57"/>
    </location>
</feature>
<protein>
    <recommendedName>
        <fullName evidence="3">CsbD-like domain-containing protein</fullName>
    </recommendedName>
</protein>
<accession>A0A1B1BQ70</accession>
<dbReference type="InterPro" id="IPR008462">
    <property type="entry name" value="CsbD"/>
</dbReference>
<dbReference type="Pfam" id="PF05532">
    <property type="entry name" value="CsbD"/>
    <property type="match status" value="1"/>
</dbReference>
<reference evidence="4 5" key="1">
    <citation type="submission" date="2016-06" db="EMBL/GenBank/DDBJ databases">
        <title>Genome sequencing of Cryobacterium arcticum PAMC 27867.</title>
        <authorList>
            <person name="Lee J."/>
            <person name="Kim O.-S."/>
        </authorList>
    </citation>
    <scope>NUCLEOTIDE SEQUENCE [LARGE SCALE GENOMIC DNA]</scope>
    <source>
        <strain evidence="4 5">PAMC 27867</strain>
    </source>
</reference>
<dbReference type="RefSeq" id="WP_066598595.1">
    <property type="nucleotide sequence ID" value="NZ_CP016282.1"/>
</dbReference>
<dbReference type="OrthoDB" id="2143260at2"/>